<dbReference type="RefSeq" id="WP_407032860.1">
    <property type="nucleotide sequence ID" value="NZ_JAQGEF010000033.1"/>
</dbReference>
<sequence length="234" mass="26832">MLRLTAFMLTIVLGATSCKKDDFKTFNSDAAIYFTRGEIIDYSFSTKSDNLVKDTIYIPLRIIGTASDKDRTFNIEVADSSTAKKGYHFDFGPLVIPANAYSLNLPVYIYRKAGLKDSVVTAHLAIAESADFKLGYSDKYVASDSLNKLHYRININDQLLKPTRWDSYWVNYFGEYSRTKLLFLIQHVGLTDFVSSPYPQNLNFYIQTAKYELYKYELANGILYDENNKRVVFP</sequence>
<dbReference type="EMBL" id="JAQGEF010000033">
    <property type="protein sequence ID" value="MDA3616530.1"/>
    <property type="molecule type" value="Genomic_DNA"/>
</dbReference>
<reference evidence="1 2" key="1">
    <citation type="submission" date="2022-12" db="EMBL/GenBank/DDBJ databases">
        <title>Chitinophagaceae gen. sp. nov., a new member of the family Chitinophagaceae, isolated from soil in a chemical factory.</title>
        <authorList>
            <person name="Ke Z."/>
        </authorList>
    </citation>
    <scope>NUCLEOTIDE SEQUENCE [LARGE SCALE GENOMIC DNA]</scope>
    <source>
        <strain evidence="1 2">LY-5</strain>
    </source>
</reference>
<gene>
    <name evidence="1" type="ORF">O3P16_17090</name>
</gene>
<organism evidence="1 2">
    <name type="scientific">Polluticaenibacter yanchengensis</name>
    <dbReference type="NCBI Taxonomy" id="3014562"/>
    <lineage>
        <taxon>Bacteria</taxon>
        <taxon>Pseudomonadati</taxon>
        <taxon>Bacteroidota</taxon>
        <taxon>Chitinophagia</taxon>
        <taxon>Chitinophagales</taxon>
        <taxon>Chitinophagaceae</taxon>
        <taxon>Polluticaenibacter</taxon>
    </lineage>
</organism>
<evidence type="ECO:0000313" key="1">
    <source>
        <dbReference type="EMBL" id="MDA3616530.1"/>
    </source>
</evidence>
<keyword evidence="2" id="KW-1185">Reference proteome</keyword>
<dbReference type="Proteomes" id="UP001210231">
    <property type="component" value="Unassembled WGS sequence"/>
</dbReference>
<name>A0ABT4UP55_9BACT</name>
<accession>A0ABT4UP55</accession>
<dbReference type="PROSITE" id="PS51257">
    <property type="entry name" value="PROKAR_LIPOPROTEIN"/>
    <property type="match status" value="1"/>
</dbReference>
<evidence type="ECO:0000313" key="2">
    <source>
        <dbReference type="Proteomes" id="UP001210231"/>
    </source>
</evidence>
<comment type="caution">
    <text evidence="1">The sequence shown here is derived from an EMBL/GenBank/DDBJ whole genome shotgun (WGS) entry which is preliminary data.</text>
</comment>
<protein>
    <submittedName>
        <fullName evidence="1">DUF4843 domain-containing protein</fullName>
    </submittedName>
</protein>
<dbReference type="Pfam" id="PF16132">
    <property type="entry name" value="DUF4843"/>
    <property type="match status" value="1"/>
</dbReference>
<proteinExistence type="predicted"/>
<dbReference type="InterPro" id="IPR032299">
    <property type="entry name" value="DUF4843"/>
</dbReference>